<dbReference type="PROSITE" id="PS50181">
    <property type="entry name" value="FBOX"/>
    <property type="match status" value="1"/>
</dbReference>
<reference evidence="3" key="2">
    <citation type="submission" date="2025-08" db="UniProtKB">
        <authorList>
            <consortium name="RefSeq"/>
        </authorList>
    </citation>
    <scope>IDENTIFICATION</scope>
    <source>
        <tissue evidence="3">Leaf</tissue>
    </source>
</reference>
<dbReference type="Proteomes" id="UP000813463">
    <property type="component" value="Chromosome 1"/>
</dbReference>
<dbReference type="InterPro" id="IPR053781">
    <property type="entry name" value="F-box_AtFBL13-like"/>
</dbReference>
<dbReference type="InterPro" id="IPR036047">
    <property type="entry name" value="F-box-like_dom_sf"/>
</dbReference>
<dbReference type="SMART" id="SM00256">
    <property type="entry name" value="FBOX"/>
    <property type="match status" value="1"/>
</dbReference>
<evidence type="ECO:0000313" key="3">
    <source>
        <dbReference type="RefSeq" id="XP_056692908.1"/>
    </source>
</evidence>
<keyword evidence="2" id="KW-1185">Reference proteome</keyword>
<dbReference type="CDD" id="cd22160">
    <property type="entry name" value="F-box_AtFBL13-like"/>
    <property type="match status" value="1"/>
</dbReference>
<dbReference type="InterPro" id="IPR001810">
    <property type="entry name" value="F-box_dom"/>
</dbReference>
<sequence length="109" mass="12455">MKSKGKDRLSSLPDSILTEILSLLPINSAAATSVLSHRWRHLWTGVTRLKFKFESEDREFSTVTDHIMGKLTSPKLTVFDVYVYVDGDVAESTFHEICRRNVEEIRGSR</sequence>
<protein>
    <submittedName>
        <fullName evidence="3">F-box/LRR-repeat protein At3g26922</fullName>
    </submittedName>
</protein>
<dbReference type="SUPFAM" id="SSF81383">
    <property type="entry name" value="F-box domain"/>
    <property type="match status" value="1"/>
</dbReference>
<accession>A0ABM3RBB8</accession>
<name>A0ABM3RBB8_SPIOL</name>
<organism evidence="2 3">
    <name type="scientific">Spinacia oleracea</name>
    <name type="common">Spinach</name>
    <dbReference type="NCBI Taxonomy" id="3562"/>
    <lineage>
        <taxon>Eukaryota</taxon>
        <taxon>Viridiplantae</taxon>
        <taxon>Streptophyta</taxon>
        <taxon>Embryophyta</taxon>
        <taxon>Tracheophyta</taxon>
        <taxon>Spermatophyta</taxon>
        <taxon>Magnoliopsida</taxon>
        <taxon>eudicotyledons</taxon>
        <taxon>Gunneridae</taxon>
        <taxon>Pentapetalae</taxon>
        <taxon>Caryophyllales</taxon>
        <taxon>Chenopodiaceae</taxon>
        <taxon>Chenopodioideae</taxon>
        <taxon>Anserineae</taxon>
        <taxon>Spinacia</taxon>
    </lineage>
</organism>
<gene>
    <name evidence="3" type="primary">LOC110792752</name>
</gene>
<dbReference type="Gene3D" id="1.20.1280.50">
    <property type="match status" value="1"/>
</dbReference>
<evidence type="ECO:0000313" key="2">
    <source>
        <dbReference type="Proteomes" id="UP000813463"/>
    </source>
</evidence>
<proteinExistence type="predicted"/>
<dbReference type="PANTHER" id="PTHR32212">
    <property type="entry name" value="CYCLIN-LIKE F-BOX"/>
    <property type="match status" value="1"/>
</dbReference>
<feature type="domain" description="F-box" evidence="1">
    <location>
        <begin position="6"/>
        <end position="42"/>
    </location>
</feature>
<dbReference type="Pfam" id="PF00646">
    <property type="entry name" value="F-box"/>
    <property type="match status" value="1"/>
</dbReference>
<dbReference type="RefSeq" id="XP_056692908.1">
    <property type="nucleotide sequence ID" value="XM_056836930.1"/>
</dbReference>
<evidence type="ECO:0000259" key="1">
    <source>
        <dbReference type="PROSITE" id="PS50181"/>
    </source>
</evidence>
<dbReference type="PANTHER" id="PTHR32212:SF373">
    <property type="entry name" value="F-BOX_LRR-REPEAT PROTEIN 25-LIKE"/>
    <property type="match status" value="1"/>
</dbReference>
<dbReference type="GeneID" id="110792752"/>
<reference evidence="2" key="1">
    <citation type="journal article" date="2021" name="Nat. Commun.">
        <title>Genomic analyses provide insights into spinach domestication and the genetic basis of agronomic traits.</title>
        <authorList>
            <person name="Cai X."/>
            <person name="Sun X."/>
            <person name="Xu C."/>
            <person name="Sun H."/>
            <person name="Wang X."/>
            <person name="Ge C."/>
            <person name="Zhang Z."/>
            <person name="Wang Q."/>
            <person name="Fei Z."/>
            <person name="Jiao C."/>
            <person name="Wang Q."/>
        </authorList>
    </citation>
    <scope>NUCLEOTIDE SEQUENCE [LARGE SCALE GENOMIC DNA]</scope>
    <source>
        <strain evidence="2">cv. Varoflay</strain>
    </source>
</reference>